<dbReference type="OrthoDB" id="10316560at2759"/>
<sequence length="189" mass="21640">MSVRRESFLLVSGRLRYCVLKEGILTTYAPDLMTTFDRYFSLWLPCLCSFRKKHPVGEKLPITDVPKSRFILSICEVTEFNAGGVTLEDHNFESSDPRLWRIKVKGEHYTTYFKPVKQETADLDEFKLWSRDLKNVAHATKRWTRAENVVTLPGTMAFSAVEGAKNGVSTSKKKRLKPDSSPQRDGEFA</sequence>
<evidence type="ECO:0008006" key="4">
    <source>
        <dbReference type="Google" id="ProtNLM"/>
    </source>
</evidence>
<protein>
    <recommendedName>
        <fullName evidence="4">PH domain-containing protein</fullName>
    </recommendedName>
</protein>
<feature type="region of interest" description="Disordered" evidence="1">
    <location>
        <begin position="164"/>
        <end position="189"/>
    </location>
</feature>
<accession>A0A9W7FVJ4</accession>
<gene>
    <name evidence="2" type="ORF">TrRE_jg2511</name>
</gene>
<evidence type="ECO:0000256" key="1">
    <source>
        <dbReference type="SAM" id="MobiDB-lite"/>
    </source>
</evidence>
<dbReference type="EMBL" id="BRXZ01008030">
    <property type="protein sequence ID" value="GMI20044.1"/>
    <property type="molecule type" value="Genomic_DNA"/>
</dbReference>
<keyword evidence="3" id="KW-1185">Reference proteome</keyword>
<evidence type="ECO:0000313" key="2">
    <source>
        <dbReference type="EMBL" id="GMI20044.1"/>
    </source>
</evidence>
<organism evidence="2 3">
    <name type="scientific">Triparma retinervis</name>
    <dbReference type="NCBI Taxonomy" id="2557542"/>
    <lineage>
        <taxon>Eukaryota</taxon>
        <taxon>Sar</taxon>
        <taxon>Stramenopiles</taxon>
        <taxon>Ochrophyta</taxon>
        <taxon>Bolidophyceae</taxon>
        <taxon>Parmales</taxon>
        <taxon>Triparmaceae</taxon>
        <taxon>Triparma</taxon>
    </lineage>
</organism>
<dbReference type="AlphaFoldDB" id="A0A9W7FVJ4"/>
<evidence type="ECO:0000313" key="3">
    <source>
        <dbReference type="Proteomes" id="UP001165082"/>
    </source>
</evidence>
<proteinExistence type="predicted"/>
<name>A0A9W7FVJ4_9STRA</name>
<comment type="caution">
    <text evidence="2">The sequence shown here is derived from an EMBL/GenBank/DDBJ whole genome shotgun (WGS) entry which is preliminary data.</text>
</comment>
<dbReference type="Proteomes" id="UP001165082">
    <property type="component" value="Unassembled WGS sequence"/>
</dbReference>
<reference evidence="2" key="1">
    <citation type="submission" date="2022-07" db="EMBL/GenBank/DDBJ databases">
        <title>Genome analysis of Parmales, a sister group of diatoms, reveals the evolutionary specialization of diatoms from phago-mixotrophs to photoautotrophs.</title>
        <authorList>
            <person name="Ban H."/>
            <person name="Sato S."/>
            <person name="Yoshikawa S."/>
            <person name="Kazumasa Y."/>
            <person name="Nakamura Y."/>
            <person name="Ichinomiya M."/>
            <person name="Saitoh K."/>
            <person name="Sato N."/>
            <person name="Blanc-Mathieu R."/>
            <person name="Endo H."/>
            <person name="Kuwata A."/>
            <person name="Ogata H."/>
        </authorList>
    </citation>
    <scope>NUCLEOTIDE SEQUENCE</scope>
</reference>